<feature type="region of interest" description="Disordered" evidence="1">
    <location>
        <begin position="60"/>
        <end position="79"/>
    </location>
</feature>
<evidence type="ECO:0000256" key="1">
    <source>
        <dbReference type="SAM" id="MobiDB-lite"/>
    </source>
</evidence>
<feature type="region of interest" description="Disordered" evidence="1">
    <location>
        <begin position="92"/>
        <end position="111"/>
    </location>
</feature>
<organism evidence="2 3">
    <name type="scientific">Bacteroides fragilis</name>
    <dbReference type="NCBI Taxonomy" id="817"/>
    <lineage>
        <taxon>Bacteria</taxon>
        <taxon>Pseudomonadati</taxon>
        <taxon>Bacteroidota</taxon>
        <taxon>Bacteroidia</taxon>
        <taxon>Bacteroidales</taxon>
        <taxon>Bacteroidaceae</taxon>
        <taxon>Bacteroides</taxon>
    </lineage>
</organism>
<protein>
    <recommendedName>
        <fullName evidence="4">Conjugate transposon protein</fullName>
    </recommendedName>
</protein>
<dbReference type="Proteomes" id="UP000460666">
    <property type="component" value="Unassembled WGS sequence"/>
</dbReference>
<evidence type="ECO:0000313" key="3">
    <source>
        <dbReference type="Proteomes" id="UP000460666"/>
    </source>
</evidence>
<dbReference type="EMBL" id="VWCJ01000001">
    <property type="protein sequence ID" value="KAA5002064.1"/>
    <property type="molecule type" value="Genomic_DNA"/>
</dbReference>
<evidence type="ECO:0008006" key="4">
    <source>
        <dbReference type="Google" id="ProtNLM"/>
    </source>
</evidence>
<proteinExistence type="predicted"/>
<gene>
    <name evidence="2" type="ORF">F2Z89_01800</name>
</gene>
<reference evidence="2 3" key="1">
    <citation type="journal article" date="2019" name="Nat. Med.">
        <title>A library of human gut bacterial isolates paired with longitudinal multiomics data enables mechanistic microbiome research.</title>
        <authorList>
            <person name="Poyet M."/>
            <person name="Groussin M."/>
            <person name="Gibbons S.M."/>
            <person name="Avila-Pacheco J."/>
            <person name="Jiang X."/>
            <person name="Kearney S.M."/>
            <person name="Perrotta A.R."/>
            <person name="Berdy B."/>
            <person name="Zhao S."/>
            <person name="Lieberman T.D."/>
            <person name="Swanson P.K."/>
            <person name="Smith M."/>
            <person name="Roesemann S."/>
            <person name="Alexander J.E."/>
            <person name="Rich S.A."/>
            <person name="Livny J."/>
            <person name="Vlamakis H."/>
            <person name="Clish C."/>
            <person name="Bullock K."/>
            <person name="Deik A."/>
            <person name="Scott J."/>
            <person name="Pierce K.A."/>
            <person name="Xavier R.J."/>
            <person name="Alm E.J."/>
        </authorList>
    </citation>
    <scope>NUCLEOTIDE SEQUENCE [LARGE SCALE GENOMIC DNA]</scope>
    <source>
        <strain evidence="2 3">BIOML-A46</strain>
    </source>
</reference>
<dbReference type="AlphaFoldDB" id="A0A642HUY3"/>
<feature type="compositionally biased region" description="Low complexity" evidence="1">
    <location>
        <begin position="61"/>
        <end position="74"/>
    </location>
</feature>
<evidence type="ECO:0000313" key="2">
    <source>
        <dbReference type="EMBL" id="KAA5002064.1"/>
    </source>
</evidence>
<comment type="caution">
    <text evidence="2">The sequence shown here is derived from an EMBL/GenBank/DDBJ whole genome shotgun (WGS) entry which is preliminary data.</text>
</comment>
<sequence length="227" mass="25841">MVTLLIILMMACNLWILFYLTCERKEERTGDFSGKAGKEEQQQKPLADIMGKSLFRMPERTPQATTTAPNAATTVRSEAVDEKDVTFADELKDTGNHAAEKDASRQVPDEDLDKVFEDNRAYDTDEDFDEEPPQAGGSTFDEIDRAAKTVKDARAEETDVLQAGKVFHELEGTEFYNMFRRNNARYEARVSGMVDAYLASIRPVQKRPRMKAAAQKEYENFNIRDYV</sequence>
<name>A0A642HUY3_BACFG</name>
<accession>A0A642HUY3</accession>
<dbReference type="RefSeq" id="WP_087340531.1">
    <property type="nucleotide sequence ID" value="NZ_RCXN01000001.1"/>
</dbReference>